<dbReference type="PROSITE" id="PS51776">
    <property type="entry name" value="RH1"/>
    <property type="match status" value="1"/>
</dbReference>
<dbReference type="GO" id="GO:0045022">
    <property type="term" value="P:early endosome to late endosome transport"/>
    <property type="evidence" value="ECO:0007669"/>
    <property type="project" value="TreeGrafter"/>
</dbReference>
<evidence type="ECO:0000256" key="3">
    <source>
        <dbReference type="ARBA" id="ARBA00004656"/>
    </source>
</evidence>
<dbReference type="InterPro" id="IPR034744">
    <property type="entry name" value="RH2"/>
</dbReference>
<comment type="subcellular location">
    <subcellularLocation>
        <location evidence="2">Cytoplasmic vesicle</location>
        <location evidence="2">Phagosome membrane</location>
    </subcellularLocation>
    <subcellularLocation>
        <location evidence="1">Late endosome membrane</location>
    </subcellularLocation>
    <subcellularLocation>
        <location evidence="3">Lysosome membrane</location>
    </subcellularLocation>
</comment>
<dbReference type="GO" id="GO:0031902">
    <property type="term" value="C:late endosome membrane"/>
    <property type="evidence" value="ECO:0007669"/>
    <property type="project" value="UniProtKB-SubCell"/>
</dbReference>
<proteinExistence type="predicted"/>
<evidence type="ECO:0000256" key="1">
    <source>
        <dbReference type="ARBA" id="ARBA00004414"/>
    </source>
</evidence>
<feature type="region of interest" description="Disordered" evidence="16">
    <location>
        <begin position="169"/>
        <end position="239"/>
    </location>
</feature>
<evidence type="ECO:0000256" key="2">
    <source>
        <dbReference type="ARBA" id="ARBA00004580"/>
    </source>
</evidence>
<evidence type="ECO:0000256" key="7">
    <source>
        <dbReference type="ARBA" id="ARBA00022927"/>
    </source>
</evidence>
<sequence>MEPQKVAPGEQNWGPRVATGSGSAAELVYHLAGALGTELQELARRYGPEAATGLVPLVVRALELLEKAAVGPTPDSLQVSAQQAELELRRLREENERLLRELRAGPQEERALLRQLKEVTDRQRDELRAHNHDLLQRSQETEALQEQLHRLLLVNAELRQKLAAVQTQLRAVRDREQERELQREESRRLAQEQARDQAQEPACKQRQGPEQATSSTGAPGTHEDSTEVPHPPGRPLEAGQCGFSREELEQILQERNELKAKVFLLKEELAYFQRELLTDHRVPGLLLEAMKVAVRKQRKKIKAKMLGTPEEVESSDDEDASWVLLPSDKGHQPPLPESRIQSFFGLWYRGEAESPEVGTSSSTPSKQWGEEEAPLQTQLEPVASPTSSSS</sequence>
<evidence type="ECO:0000313" key="20">
    <source>
        <dbReference type="RefSeq" id="XP_006863515.1"/>
    </source>
</evidence>
<dbReference type="InterPro" id="IPR021563">
    <property type="entry name" value="RILP_dimer"/>
</dbReference>
<dbReference type="AlphaFoldDB" id="A0A9B0TMK0"/>
<keyword evidence="8 15" id="KW-0175">Coiled coil</keyword>
<evidence type="ECO:0000256" key="13">
    <source>
        <dbReference type="ARBA" id="ARBA00063602"/>
    </source>
</evidence>
<dbReference type="PROSITE" id="PS51777">
    <property type="entry name" value="RH2"/>
    <property type="match status" value="1"/>
</dbReference>
<feature type="domain" description="RH1" evidence="17">
    <location>
        <begin position="11"/>
        <end position="108"/>
    </location>
</feature>
<dbReference type="GO" id="GO:0031267">
    <property type="term" value="F:small GTPase binding"/>
    <property type="evidence" value="ECO:0007669"/>
    <property type="project" value="TreeGrafter"/>
</dbReference>
<dbReference type="GO" id="GO:0005765">
    <property type="term" value="C:lysosomal membrane"/>
    <property type="evidence" value="ECO:0007669"/>
    <property type="project" value="UniProtKB-SubCell"/>
</dbReference>
<dbReference type="GO" id="GO:0060271">
    <property type="term" value="P:cilium assembly"/>
    <property type="evidence" value="ECO:0007669"/>
    <property type="project" value="TreeGrafter"/>
</dbReference>
<evidence type="ECO:0000256" key="8">
    <source>
        <dbReference type="ARBA" id="ARBA00023054"/>
    </source>
</evidence>
<evidence type="ECO:0000256" key="4">
    <source>
        <dbReference type="ARBA" id="ARBA00022448"/>
    </source>
</evidence>
<keyword evidence="6" id="KW-0967">Endosome</keyword>
<accession>A0A9B0TMK0</accession>
<dbReference type="GO" id="GO:0030670">
    <property type="term" value="C:phagocytic vesicle membrane"/>
    <property type="evidence" value="ECO:0007669"/>
    <property type="project" value="UniProtKB-SubCell"/>
</dbReference>
<dbReference type="PANTHER" id="PTHR21502">
    <property type="entry name" value="ZINC FINGER PROTEIN DZIP1"/>
    <property type="match status" value="1"/>
</dbReference>
<evidence type="ECO:0000256" key="16">
    <source>
        <dbReference type="SAM" id="MobiDB-lite"/>
    </source>
</evidence>
<evidence type="ECO:0000256" key="10">
    <source>
        <dbReference type="ARBA" id="ARBA00023228"/>
    </source>
</evidence>
<dbReference type="InterPro" id="IPR034743">
    <property type="entry name" value="RH1"/>
</dbReference>
<evidence type="ECO:0000256" key="6">
    <source>
        <dbReference type="ARBA" id="ARBA00022753"/>
    </source>
</evidence>
<evidence type="ECO:0000313" key="19">
    <source>
        <dbReference type="Proteomes" id="UP000504623"/>
    </source>
</evidence>
<keyword evidence="4" id="KW-0813">Transport</keyword>
<feature type="coiled-coil region" evidence="15">
    <location>
        <begin position="241"/>
        <end position="268"/>
    </location>
</feature>
<evidence type="ECO:0000256" key="15">
    <source>
        <dbReference type="SAM" id="Coils"/>
    </source>
</evidence>
<dbReference type="GO" id="GO:0046983">
    <property type="term" value="F:protein dimerization activity"/>
    <property type="evidence" value="ECO:0007669"/>
    <property type="project" value="InterPro"/>
</dbReference>
<evidence type="ECO:0000256" key="12">
    <source>
        <dbReference type="ARBA" id="ARBA00058545"/>
    </source>
</evidence>
<dbReference type="GO" id="GO:0036064">
    <property type="term" value="C:ciliary basal body"/>
    <property type="evidence" value="ECO:0007669"/>
    <property type="project" value="TreeGrafter"/>
</dbReference>
<name>A0A9B0TMK0_CHRAS</name>
<dbReference type="RefSeq" id="XP_006863515.1">
    <property type="nucleotide sequence ID" value="XM_006863453.1"/>
</dbReference>
<feature type="compositionally biased region" description="Polar residues" evidence="16">
    <location>
        <begin position="375"/>
        <end position="390"/>
    </location>
</feature>
<dbReference type="OrthoDB" id="10069524at2759"/>
<dbReference type="PANTHER" id="PTHR21502:SF7">
    <property type="entry name" value="RAB-INTERACTING LYSOSOMAL PROTEIN"/>
    <property type="match status" value="1"/>
</dbReference>
<dbReference type="GO" id="GO:0051959">
    <property type="term" value="F:dynein light intermediate chain binding"/>
    <property type="evidence" value="ECO:0007669"/>
    <property type="project" value="TreeGrafter"/>
</dbReference>
<dbReference type="GeneID" id="102833654"/>
<evidence type="ECO:0000256" key="9">
    <source>
        <dbReference type="ARBA" id="ARBA00023136"/>
    </source>
</evidence>
<keyword evidence="7" id="KW-0653">Protein transport</keyword>
<feature type="compositionally biased region" description="Basic and acidic residues" evidence="16">
    <location>
        <begin position="171"/>
        <end position="198"/>
    </location>
</feature>
<reference evidence="20" key="1">
    <citation type="submission" date="2025-08" db="UniProtKB">
        <authorList>
            <consortium name="RefSeq"/>
        </authorList>
    </citation>
    <scope>IDENTIFICATION</scope>
    <source>
        <tissue evidence="20">Spleen</tissue>
    </source>
</reference>
<comment type="subunit">
    <text evidence="13">Homodimer. Interacts with RAB7A. Interacts with RAB34. Identified in a complex with MREG and DCTN1; interacts directly with MREG. Interacts with CLN3. Interacts with FLCN; the interaction is direct and promotes association between RILP and RAB34.</text>
</comment>
<comment type="function">
    <text evidence="12">Rab effector playing a role in late endocytic transport to degradative compartments. Involved in the regulation of lysosomal morphology and distribution. Induces recruitment of dynein-dynactin motor complexes to Rab7A-containing late endosome and lysosome compartments. Promotes centripetal migration of phagosomes and the fusion of phagosomes with the late endosomes and lysosomes.</text>
</comment>
<dbReference type="Pfam" id="PF09744">
    <property type="entry name" value="RH1"/>
    <property type="match status" value="1"/>
</dbReference>
<evidence type="ECO:0000256" key="11">
    <source>
        <dbReference type="ARBA" id="ARBA00023329"/>
    </source>
</evidence>
<feature type="domain" description="RH2" evidence="18">
    <location>
        <begin position="240"/>
        <end position="316"/>
    </location>
</feature>
<keyword evidence="10" id="KW-0458">Lysosome</keyword>
<dbReference type="Proteomes" id="UP000504623">
    <property type="component" value="Unplaced"/>
</dbReference>
<dbReference type="CTD" id="83547"/>
<evidence type="ECO:0000256" key="14">
    <source>
        <dbReference type="ARBA" id="ARBA00073592"/>
    </source>
</evidence>
<dbReference type="InterPro" id="IPR051241">
    <property type="entry name" value="DZIP_RILPL"/>
</dbReference>
<organism evidence="19 20">
    <name type="scientific">Chrysochloris asiatica</name>
    <name type="common">Cape golden mole</name>
    <dbReference type="NCBI Taxonomy" id="185453"/>
    <lineage>
        <taxon>Eukaryota</taxon>
        <taxon>Metazoa</taxon>
        <taxon>Chordata</taxon>
        <taxon>Craniata</taxon>
        <taxon>Vertebrata</taxon>
        <taxon>Euteleostomi</taxon>
        <taxon>Mammalia</taxon>
        <taxon>Eutheria</taxon>
        <taxon>Afrotheria</taxon>
        <taxon>Chrysochloridae</taxon>
        <taxon>Chrysochlorinae</taxon>
        <taxon>Chrysochloris</taxon>
    </lineage>
</organism>
<evidence type="ECO:0000259" key="17">
    <source>
        <dbReference type="PROSITE" id="PS51776"/>
    </source>
</evidence>
<dbReference type="Pfam" id="PF11461">
    <property type="entry name" value="RILP"/>
    <property type="match status" value="1"/>
</dbReference>
<evidence type="ECO:0000259" key="18">
    <source>
        <dbReference type="PROSITE" id="PS51777"/>
    </source>
</evidence>
<dbReference type="Gene3D" id="1.20.58.1770">
    <property type="match status" value="1"/>
</dbReference>
<dbReference type="FunFam" id="1.20.58.1770:FF:000004">
    <property type="entry name" value="Rab interacting lysosomal protein"/>
    <property type="match status" value="1"/>
</dbReference>
<feature type="compositionally biased region" description="Acidic residues" evidence="16">
    <location>
        <begin position="310"/>
        <end position="320"/>
    </location>
</feature>
<feature type="compositionally biased region" description="Polar residues" evidence="16">
    <location>
        <begin position="357"/>
        <end position="366"/>
    </location>
</feature>
<dbReference type="SUPFAM" id="SSF161256">
    <property type="entry name" value="RILP dimerisation region"/>
    <property type="match status" value="1"/>
</dbReference>
<feature type="region of interest" description="Disordered" evidence="16">
    <location>
        <begin position="354"/>
        <end position="390"/>
    </location>
</feature>
<feature type="region of interest" description="Disordered" evidence="16">
    <location>
        <begin position="307"/>
        <end position="336"/>
    </location>
</feature>
<keyword evidence="5" id="KW-0597">Phosphoprotein</keyword>
<evidence type="ECO:0000256" key="5">
    <source>
        <dbReference type="ARBA" id="ARBA00022553"/>
    </source>
</evidence>
<protein>
    <recommendedName>
        <fullName evidence="14">Rab-interacting lysosomal protein</fullName>
    </recommendedName>
</protein>
<keyword evidence="9" id="KW-0472">Membrane</keyword>
<feature type="compositionally biased region" description="Polar residues" evidence="16">
    <location>
        <begin position="208"/>
        <end position="218"/>
    </location>
</feature>
<keyword evidence="11" id="KW-0968">Cytoplasmic vesicle</keyword>
<gene>
    <name evidence="20" type="primary">RILP</name>
</gene>
<dbReference type="Gene3D" id="6.10.230.10">
    <property type="match status" value="1"/>
</dbReference>
<keyword evidence="19" id="KW-1185">Reference proteome</keyword>
<dbReference type="GO" id="GO:0015031">
    <property type="term" value="P:protein transport"/>
    <property type="evidence" value="ECO:0007669"/>
    <property type="project" value="UniProtKB-KW"/>
</dbReference>